<reference evidence="2" key="1">
    <citation type="journal article" date="2015" name="Nature">
        <title>Complex archaea that bridge the gap between prokaryotes and eukaryotes.</title>
        <authorList>
            <person name="Spang A."/>
            <person name="Saw J.H."/>
            <person name="Jorgensen S.L."/>
            <person name="Zaremba-Niedzwiedzka K."/>
            <person name="Martijn J."/>
            <person name="Lind A.E."/>
            <person name="van Eijk R."/>
            <person name="Schleper C."/>
            <person name="Guy L."/>
            <person name="Ettema T.J."/>
        </authorList>
    </citation>
    <scope>NUCLEOTIDE SEQUENCE</scope>
</reference>
<protein>
    <submittedName>
        <fullName evidence="2">Uncharacterized protein</fullName>
    </submittedName>
</protein>
<gene>
    <name evidence="2" type="ORF">LCGC14_1687640</name>
</gene>
<comment type="caution">
    <text evidence="2">The sequence shown here is derived from an EMBL/GenBank/DDBJ whole genome shotgun (WGS) entry which is preliminary data.</text>
</comment>
<feature type="compositionally biased region" description="Basic and acidic residues" evidence="1">
    <location>
        <begin position="24"/>
        <end position="36"/>
    </location>
</feature>
<evidence type="ECO:0000313" key="2">
    <source>
        <dbReference type="EMBL" id="KKM16256.1"/>
    </source>
</evidence>
<name>A0A0F9HLU7_9ZZZZ</name>
<dbReference type="EMBL" id="LAZR01014713">
    <property type="protein sequence ID" value="KKM16256.1"/>
    <property type="molecule type" value="Genomic_DNA"/>
</dbReference>
<accession>A0A0F9HLU7</accession>
<sequence>MSGSAKAGIGSQPPTILVQKGRSRTPEEQAKKDAQKRNKALRAYNKGKK</sequence>
<feature type="compositionally biased region" description="Basic residues" evidence="1">
    <location>
        <begin position="37"/>
        <end position="49"/>
    </location>
</feature>
<proteinExistence type="predicted"/>
<feature type="region of interest" description="Disordered" evidence="1">
    <location>
        <begin position="1"/>
        <end position="49"/>
    </location>
</feature>
<dbReference type="AlphaFoldDB" id="A0A0F9HLU7"/>
<evidence type="ECO:0000256" key="1">
    <source>
        <dbReference type="SAM" id="MobiDB-lite"/>
    </source>
</evidence>
<organism evidence="2">
    <name type="scientific">marine sediment metagenome</name>
    <dbReference type="NCBI Taxonomy" id="412755"/>
    <lineage>
        <taxon>unclassified sequences</taxon>
        <taxon>metagenomes</taxon>
        <taxon>ecological metagenomes</taxon>
    </lineage>
</organism>